<keyword evidence="1" id="KW-0812">Transmembrane</keyword>
<evidence type="ECO:0000256" key="1">
    <source>
        <dbReference type="SAM" id="Phobius"/>
    </source>
</evidence>
<keyword evidence="1" id="KW-0472">Membrane</keyword>
<dbReference type="AlphaFoldDB" id="A0A6G5QI38"/>
<evidence type="ECO:0000313" key="2">
    <source>
        <dbReference type="EMBL" id="QCD45292.1"/>
    </source>
</evidence>
<protein>
    <recommendedName>
        <fullName evidence="4">Type IV pilus biogenesis protein PilN</fullName>
    </recommendedName>
</protein>
<keyword evidence="1" id="KW-1133">Transmembrane helix</keyword>
<feature type="transmembrane region" description="Helical" evidence="1">
    <location>
        <begin position="20"/>
        <end position="41"/>
    </location>
</feature>
<dbReference type="Proteomes" id="UP000503264">
    <property type="component" value="Chromosome"/>
</dbReference>
<accession>A0A6G5QI38</accession>
<evidence type="ECO:0008006" key="4">
    <source>
        <dbReference type="Google" id="ProtNLM"/>
    </source>
</evidence>
<keyword evidence="3" id="KW-1185">Reference proteome</keyword>
<proteinExistence type="predicted"/>
<reference evidence="2 3" key="1">
    <citation type="submission" date="2016-07" db="EMBL/GenBank/DDBJ databases">
        <title>Comparative genomics of the Campylobacter concisus group.</title>
        <authorList>
            <person name="Miller W.G."/>
            <person name="Yee E."/>
            <person name="Chapman M.H."/>
            <person name="Huynh S."/>
            <person name="Bono J.L."/>
            <person name="On S.L.W."/>
            <person name="StLeger J."/>
            <person name="Foster G."/>
            <person name="Parker C.T."/>
        </authorList>
    </citation>
    <scope>NUCLEOTIDE SEQUENCE [LARGE SCALE GENOMIC DNA]</scope>
    <source>
        <strain evidence="2 3">CCUG 21559</strain>
    </source>
</reference>
<dbReference type="RefSeq" id="WP_171994074.1">
    <property type="nucleotide sequence ID" value="NZ_CP012542.1"/>
</dbReference>
<evidence type="ECO:0000313" key="3">
    <source>
        <dbReference type="Proteomes" id="UP000503264"/>
    </source>
</evidence>
<dbReference type="EMBL" id="CP012542">
    <property type="protein sequence ID" value="QCD45292.1"/>
    <property type="molecule type" value="Genomic_DNA"/>
</dbReference>
<sequence length="173" mass="19950">MTFSLIKPEPRPLLSLFSKLWLFLIFVLFLVLFTINLFLIYKNYSIKNKSLNLSQEQVRLSEEIKKLDDVTGILNTKIEVANEIYTSNNLLKQSLHNLFDLVPDSITLEEVLMDKNSLIIRGVTPTKDVFNQLLASPLKSIFTTSNTSFYQIKNGWYGFVSTNKLEKSEGYNE</sequence>
<organism evidence="2 3">
    <name type="scientific">Campylobacter mucosalis CCUG 21559</name>
    <dbReference type="NCBI Taxonomy" id="1032067"/>
    <lineage>
        <taxon>Bacteria</taxon>
        <taxon>Pseudomonadati</taxon>
        <taxon>Campylobacterota</taxon>
        <taxon>Epsilonproteobacteria</taxon>
        <taxon>Campylobacterales</taxon>
        <taxon>Campylobacteraceae</taxon>
        <taxon>Campylobacter</taxon>
    </lineage>
</organism>
<gene>
    <name evidence="2" type="ORF">CMUC_1533</name>
</gene>
<name>A0A6G5QI38_9BACT</name>